<dbReference type="GO" id="GO:0032259">
    <property type="term" value="P:methylation"/>
    <property type="evidence" value="ECO:0007669"/>
    <property type="project" value="UniProtKB-KW"/>
</dbReference>
<dbReference type="RefSeq" id="WP_149199048.1">
    <property type="nucleotide sequence ID" value="NZ_BSOV01000007.1"/>
</dbReference>
<protein>
    <submittedName>
        <fullName evidence="1">Class I SAM-dependent methyltransferase</fullName>
    </submittedName>
</protein>
<sequence>MTADSILVEARALIDARRYRPALRLLRGDAFPHGLANGLANGLERLHLLGLAHLGHRDAPAAIACLRRVLAHRPDDPDLLSALAQAHQADNAPFPAVRWFERAARVTPGDATLTASLAGALRRDARYGDALTLARTAIRGGDTSPDIRYEAAMAAAYLGEDAESLAHFDALLADDPEHAAAWFGSHAQALHHHGPEEALRRLRRATRCGGANGKYWGYLAATLRLLGRDAEAEAVEDAEIGDNPKRRPLPDGAKALLPKLSADFRLFGNSGRLLRHALACAATSGLVLEFGVRRGTSLNHIADVAEQEVHGFDSFEGLPEGWVNSPRGVLTTGSQLPPVRDNARLHVGWFEDSLPPFLAAHPGPVRFVNVDSDIYASARTVLTALADRVRPGTVIVFDEYIGNRSWRDDEYRAFQEFAAENAVRYEYFAASPYTKQVAVRVLGIGT</sequence>
<keyword evidence="2" id="KW-1185">Reference proteome</keyword>
<keyword evidence="1" id="KW-0489">Methyltransferase</keyword>
<dbReference type="PANTHER" id="PTHR40036:SF1">
    <property type="entry name" value="MACROCIN O-METHYLTRANSFERASE"/>
    <property type="match status" value="1"/>
</dbReference>
<dbReference type="PANTHER" id="PTHR40036">
    <property type="entry name" value="MACROCIN O-METHYLTRANSFERASE"/>
    <property type="match status" value="1"/>
</dbReference>
<dbReference type="SUPFAM" id="SSF53335">
    <property type="entry name" value="S-adenosyl-L-methionine-dependent methyltransferases"/>
    <property type="match status" value="1"/>
</dbReference>
<dbReference type="InterPro" id="IPR008884">
    <property type="entry name" value="TylF_MeTrfase"/>
</dbReference>
<dbReference type="GO" id="GO:0008168">
    <property type="term" value="F:methyltransferase activity"/>
    <property type="evidence" value="ECO:0007669"/>
    <property type="project" value="UniProtKB-KW"/>
</dbReference>
<keyword evidence="1" id="KW-0614">Plasmid</keyword>
<dbReference type="SUPFAM" id="SSF48452">
    <property type="entry name" value="TPR-like"/>
    <property type="match status" value="1"/>
</dbReference>
<dbReference type="InterPro" id="IPR011990">
    <property type="entry name" value="TPR-like_helical_dom_sf"/>
</dbReference>
<dbReference type="OrthoDB" id="9811332at2"/>
<reference evidence="1 2" key="1">
    <citation type="submission" date="2020-06" db="EMBL/GenBank/DDBJ databases">
        <title>Complete genome of Azosprillum oryzae KACC14407.</title>
        <authorList>
            <person name="Kim M."/>
            <person name="Park Y.-J."/>
            <person name="Shin J.-H."/>
        </authorList>
    </citation>
    <scope>NUCLEOTIDE SEQUENCE [LARGE SCALE GENOMIC DNA]</scope>
    <source>
        <strain evidence="1 2">KACC 14407</strain>
        <plasmid evidence="1 2">unnamed2</plasmid>
    </source>
</reference>
<organism evidence="1 2">
    <name type="scientific">Azospirillum oryzae</name>
    <dbReference type="NCBI Taxonomy" id="286727"/>
    <lineage>
        <taxon>Bacteria</taxon>
        <taxon>Pseudomonadati</taxon>
        <taxon>Pseudomonadota</taxon>
        <taxon>Alphaproteobacteria</taxon>
        <taxon>Rhodospirillales</taxon>
        <taxon>Azospirillaceae</taxon>
        <taxon>Azospirillum</taxon>
    </lineage>
</organism>
<dbReference type="Pfam" id="PF13578">
    <property type="entry name" value="Methyltransf_24"/>
    <property type="match status" value="1"/>
</dbReference>
<dbReference type="AlphaFoldDB" id="A0A6N1AN22"/>
<gene>
    <name evidence="1" type="ORF">HUE56_03450</name>
</gene>
<accession>A0A6N1AN22</accession>
<dbReference type="InterPro" id="IPR029063">
    <property type="entry name" value="SAM-dependent_MTases_sf"/>
</dbReference>
<dbReference type="Pfam" id="PF13432">
    <property type="entry name" value="TPR_16"/>
    <property type="match status" value="1"/>
</dbReference>
<dbReference type="Gene3D" id="3.40.50.150">
    <property type="entry name" value="Vaccinia Virus protein VP39"/>
    <property type="match status" value="1"/>
</dbReference>
<dbReference type="KEGG" id="aoz:HUE56_03450"/>
<dbReference type="Proteomes" id="UP000509702">
    <property type="component" value="Plasmid unnamed2"/>
</dbReference>
<dbReference type="EMBL" id="CP054616">
    <property type="protein sequence ID" value="QKS49552.1"/>
    <property type="molecule type" value="Genomic_DNA"/>
</dbReference>
<proteinExistence type="predicted"/>
<name>A0A6N1AN22_9PROT</name>
<evidence type="ECO:0000313" key="2">
    <source>
        <dbReference type="Proteomes" id="UP000509702"/>
    </source>
</evidence>
<evidence type="ECO:0000313" key="1">
    <source>
        <dbReference type="EMBL" id="QKS49552.1"/>
    </source>
</evidence>
<geneLocation type="plasmid" evidence="1 2">
    <name>unnamed2</name>
</geneLocation>
<dbReference type="Gene3D" id="1.25.40.10">
    <property type="entry name" value="Tetratricopeptide repeat domain"/>
    <property type="match status" value="2"/>
</dbReference>
<keyword evidence="1" id="KW-0808">Transferase</keyword>